<keyword evidence="2" id="KW-0472">Membrane</keyword>
<dbReference type="STRING" id="1202772.A0A1V9YVF8"/>
<accession>A0A1V9YVF8</accession>
<feature type="transmembrane region" description="Helical" evidence="2">
    <location>
        <begin position="15"/>
        <end position="33"/>
    </location>
</feature>
<dbReference type="AlphaFoldDB" id="A0A1V9YVF8"/>
<organism evidence="3 4">
    <name type="scientific">Achlya hypogyna</name>
    <name type="common">Oomycete</name>
    <name type="synonym">Protoachlya hypogyna</name>
    <dbReference type="NCBI Taxonomy" id="1202772"/>
    <lineage>
        <taxon>Eukaryota</taxon>
        <taxon>Sar</taxon>
        <taxon>Stramenopiles</taxon>
        <taxon>Oomycota</taxon>
        <taxon>Saprolegniomycetes</taxon>
        <taxon>Saprolegniales</taxon>
        <taxon>Achlyaceae</taxon>
        <taxon>Achlya</taxon>
    </lineage>
</organism>
<dbReference type="OrthoDB" id="339325at2759"/>
<sequence>MEEAIDHSDVVLDHVLAGSLCFLGMAICMYMKFIRRERPGFEQVRPAKELHSPPAHDYGASITMDVAQPVAAKKSTPAHYVYQHPMRRRTHSSMNGGPEPAKPTEPAPTVLAIETTIPEENKFYAKPAPFPYSGGHLEEGYAYADDRSRQYARTSKPPEARVLSPTRQPRPPFKTVDEFVKATPIVVSPTKSEIDLFASETDSLLHLESQPVQPFGATQFPPPLAPPRLPDARGPFALREQQQPAQMQMEVARQAHIPLFLHMPLHLPIVGAEGQ</sequence>
<reference evidence="3 4" key="1">
    <citation type="journal article" date="2014" name="Genome Biol. Evol.">
        <title>The secreted proteins of Achlya hypogyna and Thraustotheca clavata identify the ancestral oomycete secretome and reveal gene acquisitions by horizontal gene transfer.</title>
        <authorList>
            <person name="Misner I."/>
            <person name="Blouin N."/>
            <person name="Leonard G."/>
            <person name="Richards T.A."/>
            <person name="Lane C.E."/>
        </authorList>
    </citation>
    <scope>NUCLEOTIDE SEQUENCE [LARGE SCALE GENOMIC DNA]</scope>
    <source>
        <strain evidence="3 4">ATCC 48635</strain>
    </source>
</reference>
<feature type="region of interest" description="Disordered" evidence="1">
    <location>
        <begin position="147"/>
        <end position="173"/>
    </location>
</feature>
<dbReference type="Proteomes" id="UP000243579">
    <property type="component" value="Unassembled WGS sequence"/>
</dbReference>
<gene>
    <name evidence="3" type="ORF">ACHHYP_06030</name>
</gene>
<evidence type="ECO:0000256" key="1">
    <source>
        <dbReference type="SAM" id="MobiDB-lite"/>
    </source>
</evidence>
<comment type="caution">
    <text evidence="3">The sequence shown here is derived from an EMBL/GenBank/DDBJ whole genome shotgun (WGS) entry which is preliminary data.</text>
</comment>
<evidence type="ECO:0000256" key="2">
    <source>
        <dbReference type="SAM" id="Phobius"/>
    </source>
</evidence>
<proteinExistence type="predicted"/>
<dbReference type="EMBL" id="JNBR01000728">
    <property type="protein sequence ID" value="OQR89814.1"/>
    <property type="molecule type" value="Genomic_DNA"/>
</dbReference>
<keyword evidence="2" id="KW-0812">Transmembrane</keyword>
<keyword evidence="2" id="KW-1133">Transmembrane helix</keyword>
<evidence type="ECO:0000313" key="4">
    <source>
        <dbReference type="Proteomes" id="UP000243579"/>
    </source>
</evidence>
<keyword evidence="4" id="KW-1185">Reference proteome</keyword>
<evidence type="ECO:0000313" key="3">
    <source>
        <dbReference type="EMBL" id="OQR89814.1"/>
    </source>
</evidence>
<name>A0A1V9YVF8_ACHHY</name>
<protein>
    <submittedName>
        <fullName evidence="3">Uncharacterized protein</fullName>
    </submittedName>
</protein>